<name>A0A5C3M557_9AGAR</name>
<protein>
    <submittedName>
        <fullName evidence="2">Uncharacterized protein</fullName>
    </submittedName>
</protein>
<evidence type="ECO:0000313" key="2">
    <source>
        <dbReference type="EMBL" id="TFK39765.1"/>
    </source>
</evidence>
<organism evidence="2 3">
    <name type="scientific">Crucibulum laeve</name>
    <dbReference type="NCBI Taxonomy" id="68775"/>
    <lineage>
        <taxon>Eukaryota</taxon>
        <taxon>Fungi</taxon>
        <taxon>Dikarya</taxon>
        <taxon>Basidiomycota</taxon>
        <taxon>Agaricomycotina</taxon>
        <taxon>Agaricomycetes</taxon>
        <taxon>Agaricomycetidae</taxon>
        <taxon>Agaricales</taxon>
        <taxon>Agaricineae</taxon>
        <taxon>Nidulariaceae</taxon>
        <taxon>Crucibulum</taxon>
    </lineage>
</organism>
<feature type="compositionally biased region" description="Polar residues" evidence="1">
    <location>
        <begin position="214"/>
        <end position="243"/>
    </location>
</feature>
<dbReference type="Proteomes" id="UP000308652">
    <property type="component" value="Unassembled WGS sequence"/>
</dbReference>
<keyword evidence="3" id="KW-1185">Reference proteome</keyword>
<feature type="region of interest" description="Disordered" evidence="1">
    <location>
        <begin position="214"/>
        <end position="249"/>
    </location>
</feature>
<accession>A0A5C3M557</accession>
<dbReference type="EMBL" id="ML213598">
    <property type="protein sequence ID" value="TFK39765.1"/>
    <property type="molecule type" value="Genomic_DNA"/>
</dbReference>
<evidence type="ECO:0000256" key="1">
    <source>
        <dbReference type="SAM" id="MobiDB-lite"/>
    </source>
</evidence>
<evidence type="ECO:0000313" key="3">
    <source>
        <dbReference type="Proteomes" id="UP000308652"/>
    </source>
</evidence>
<proteinExistence type="predicted"/>
<feature type="region of interest" description="Disordered" evidence="1">
    <location>
        <begin position="158"/>
        <end position="182"/>
    </location>
</feature>
<dbReference type="AlphaFoldDB" id="A0A5C3M557"/>
<gene>
    <name evidence="2" type="ORF">BDQ12DRAFT_721979</name>
</gene>
<reference evidence="2 3" key="1">
    <citation type="journal article" date="2019" name="Nat. Ecol. Evol.">
        <title>Megaphylogeny resolves global patterns of mushroom evolution.</title>
        <authorList>
            <person name="Varga T."/>
            <person name="Krizsan K."/>
            <person name="Foldi C."/>
            <person name="Dima B."/>
            <person name="Sanchez-Garcia M."/>
            <person name="Sanchez-Ramirez S."/>
            <person name="Szollosi G.J."/>
            <person name="Szarkandi J.G."/>
            <person name="Papp V."/>
            <person name="Albert L."/>
            <person name="Andreopoulos W."/>
            <person name="Angelini C."/>
            <person name="Antonin V."/>
            <person name="Barry K.W."/>
            <person name="Bougher N.L."/>
            <person name="Buchanan P."/>
            <person name="Buyck B."/>
            <person name="Bense V."/>
            <person name="Catcheside P."/>
            <person name="Chovatia M."/>
            <person name="Cooper J."/>
            <person name="Damon W."/>
            <person name="Desjardin D."/>
            <person name="Finy P."/>
            <person name="Geml J."/>
            <person name="Haridas S."/>
            <person name="Hughes K."/>
            <person name="Justo A."/>
            <person name="Karasinski D."/>
            <person name="Kautmanova I."/>
            <person name="Kiss B."/>
            <person name="Kocsube S."/>
            <person name="Kotiranta H."/>
            <person name="LaButti K.M."/>
            <person name="Lechner B.E."/>
            <person name="Liimatainen K."/>
            <person name="Lipzen A."/>
            <person name="Lukacs Z."/>
            <person name="Mihaltcheva S."/>
            <person name="Morgado L.N."/>
            <person name="Niskanen T."/>
            <person name="Noordeloos M.E."/>
            <person name="Ohm R.A."/>
            <person name="Ortiz-Santana B."/>
            <person name="Ovrebo C."/>
            <person name="Racz N."/>
            <person name="Riley R."/>
            <person name="Savchenko A."/>
            <person name="Shiryaev A."/>
            <person name="Soop K."/>
            <person name="Spirin V."/>
            <person name="Szebenyi C."/>
            <person name="Tomsovsky M."/>
            <person name="Tulloss R.E."/>
            <person name="Uehling J."/>
            <person name="Grigoriev I.V."/>
            <person name="Vagvolgyi C."/>
            <person name="Papp T."/>
            <person name="Martin F.M."/>
            <person name="Miettinen O."/>
            <person name="Hibbett D.S."/>
            <person name="Nagy L.G."/>
        </authorList>
    </citation>
    <scope>NUCLEOTIDE SEQUENCE [LARGE SCALE GENOMIC DNA]</scope>
    <source>
        <strain evidence="2 3">CBS 166.37</strain>
    </source>
</reference>
<feature type="region of interest" description="Disordered" evidence="1">
    <location>
        <begin position="79"/>
        <end position="122"/>
    </location>
</feature>
<sequence length="293" mass="31567">MYPPPAPTRPHTSSARAQAIFGPSLPMSAVTAATTSSLGPCKLIQGTSLPASPRIDLGGALFILVVSMISPSALLTGTTSPDSLPTPDALDSAALPPTPHPRRMPRQPSNCFRPPSRHSGHFSNLRRAHCSVSPRANISSEAPSRTVSSVNLADLSKSADLPSRSSSQFQYHPNSTPDDIDRPQQLLRLASFTFKFSIMTQSFHPSSFRLPFQQDQTTTQNPSPSTGNVSEHPQIQPTSSHPPTQRRLHAPQVTISANIRIKSTPTRSRAVIISPRGPQLTFLLRAENAITNI</sequence>
<feature type="compositionally biased region" description="Polar residues" evidence="1">
    <location>
        <begin position="163"/>
        <end position="177"/>
    </location>
</feature>